<dbReference type="Proteomes" id="UP000195607">
    <property type="component" value="Chromosome I"/>
</dbReference>
<keyword evidence="1" id="KW-0472">Membrane</keyword>
<feature type="transmembrane region" description="Helical" evidence="1">
    <location>
        <begin position="9"/>
        <end position="28"/>
    </location>
</feature>
<keyword evidence="1" id="KW-0812">Transmembrane</keyword>
<name>A0A1N5V069_9ARCH</name>
<organism evidence="2 3">
    <name type="scientific">Cuniculiplasma divulgatum</name>
    <dbReference type="NCBI Taxonomy" id="1673428"/>
    <lineage>
        <taxon>Archaea</taxon>
        <taxon>Methanobacteriati</taxon>
        <taxon>Thermoplasmatota</taxon>
        <taxon>Thermoplasmata</taxon>
        <taxon>Thermoplasmatales</taxon>
        <taxon>Cuniculiplasmataceae</taxon>
        <taxon>Cuniculiplasma</taxon>
    </lineage>
</organism>
<keyword evidence="1" id="KW-1133">Transmembrane helix</keyword>
<accession>A0A1N5V069</accession>
<dbReference type="GeneID" id="41588418"/>
<evidence type="ECO:0000313" key="3">
    <source>
        <dbReference type="Proteomes" id="UP000195607"/>
    </source>
</evidence>
<proteinExistence type="predicted"/>
<feature type="transmembrane region" description="Helical" evidence="1">
    <location>
        <begin position="59"/>
        <end position="77"/>
    </location>
</feature>
<reference evidence="2 3" key="1">
    <citation type="submission" date="2016-04" db="EMBL/GenBank/DDBJ databases">
        <authorList>
            <person name="Evans L.H."/>
            <person name="Alamgir A."/>
            <person name="Owens N."/>
            <person name="Weber N.D."/>
            <person name="Virtaneva K."/>
            <person name="Barbian K."/>
            <person name="Babar A."/>
            <person name="Rosenke K."/>
        </authorList>
    </citation>
    <scope>NUCLEOTIDE SEQUENCE [LARGE SCALE GENOMIC DNA]</scope>
    <source>
        <strain evidence="3">S5(T) (JCM 30642 \VKM B-2941)</strain>
    </source>
</reference>
<dbReference type="AlphaFoldDB" id="A0A1N5V069"/>
<evidence type="ECO:0000256" key="1">
    <source>
        <dbReference type="SAM" id="Phobius"/>
    </source>
</evidence>
<feature type="transmembrane region" description="Helical" evidence="1">
    <location>
        <begin position="83"/>
        <end position="107"/>
    </location>
</feature>
<gene>
    <name evidence="2" type="ORF">CSP5_1159</name>
</gene>
<sequence length="140" mass="15589">MTEKLSKLNILLPVLISIIVLYLVSPLILKSEDFVTLLSIVLLLGLFISGSFYTRAGSVVGIIFLLFIISTAYLQSISTGGSYTVTISFITLYVGIMSFSTWLFVIVNKKVVEPIRSRGSRTQEKEIFDVINDLEFLESP</sequence>
<evidence type="ECO:0000313" key="2">
    <source>
        <dbReference type="EMBL" id="SIM65645.1"/>
    </source>
</evidence>
<protein>
    <submittedName>
        <fullName evidence="2">Multipass membrane protein</fullName>
    </submittedName>
</protein>
<feature type="transmembrane region" description="Helical" evidence="1">
    <location>
        <begin position="34"/>
        <end position="52"/>
    </location>
</feature>
<dbReference type="EMBL" id="LT671858">
    <property type="protein sequence ID" value="SIM65645.1"/>
    <property type="molecule type" value="Genomic_DNA"/>
</dbReference>
<dbReference type="RefSeq" id="WP_148689839.1">
    <property type="nucleotide sequence ID" value="NZ_LT671858.1"/>
</dbReference>